<evidence type="ECO:0000313" key="2">
    <source>
        <dbReference type="EMBL" id="MBD8034373.1"/>
    </source>
</evidence>
<accession>A0ABR8XR04</accession>
<feature type="domain" description="VOC" evidence="1">
    <location>
        <begin position="4"/>
        <end position="147"/>
    </location>
</feature>
<dbReference type="PROSITE" id="PS51819">
    <property type="entry name" value="VOC"/>
    <property type="match status" value="1"/>
</dbReference>
<organism evidence="2 3">
    <name type="scientific">Solibacillus merdavium</name>
    <dbReference type="NCBI Taxonomy" id="2762218"/>
    <lineage>
        <taxon>Bacteria</taxon>
        <taxon>Bacillati</taxon>
        <taxon>Bacillota</taxon>
        <taxon>Bacilli</taxon>
        <taxon>Bacillales</taxon>
        <taxon>Caryophanaceae</taxon>
        <taxon>Solibacillus</taxon>
    </lineage>
</organism>
<keyword evidence="3" id="KW-1185">Reference proteome</keyword>
<dbReference type="InterPro" id="IPR037523">
    <property type="entry name" value="VOC_core"/>
</dbReference>
<dbReference type="PANTHER" id="PTHR40265">
    <property type="entry name" value="BLL2707 PROTEIN"/>
    <property type="match status" value="1"/>
</dbReference>
<gene>
    <name evidence="2" type="ORF">H9632_14975</name>
</gene>
<sequence>MTLQFDHFVHLTPDPTKAAEAFQKLGLHAVQGGRHENLGTYNTLSYFDLSYVELIGIFDEALVKEAGSVKYSLRDTFIENNLQSGPQRIALRSDNLQELAEHFKAQGLEVNGPTDFSRTRPDGTLVTWKLLFAGKQDESLHLPFFIEWDEKDNERLEDLTARGVIAPHTLGDVQVDGAAFAVRNIEETAALWSTLLQLEKGASYIDEEWNSKVQRLSLQGGDIVLYEPLGKGVVADVLEAGGERLFALQFKGATQKVEEITNALYRFV</sequence>
<protein>
    <submittedName>
        <fullName evidence="2">VOC family protein</fullName>
    </submittedName>
</protein>
<dbReference type="InterPro" id="IPR025870">
    <property type="entry name" value="Glyoxalase-like_dom"/>
</dbReference>
<dbReference type="EMBL" id="JACSPW010000015">
    <property type="protein sequence ID" value="MBD8034373.1"/>
    <property type="molecule type" value="Genomic_DNA"/>
</dbReference>
<dbReference type="PANTHER" id="PTHR40265:SF1">
    <property type="entry name" value="GLYOXALASE-LIKE DOMAIN-CONTAINING PROTEIN"/>
    <property type="match status" value="1"/>
</dbReference>
<name>A0ABR8XR04_9BACL</name>
<dbReference type="Proteomes" id="UP000600565">
    <property type="component" value="Unassembled WGS sequence"/>
</dbReference>
<dbReference type="Gene3D" id="3.10.180.10">
    <property type="entry name" value="2,3-Dihydroxybiphenyl 1,2-Dioxygenase, domain 1"/>
    <property type="match status" value="1"/>
</dbReference>
<evidence type="ECO:0000259" key="1">
    <source>
        <dbReference type="PROSITE" id="PS51819"/>
    </source>
</evidence>
<comment type="caution">
    <text evidence="2">The sequence shown here is derived from an EMBL/GenBank/DDBJ whole genome shotgun (WGS) entry which is preliminary data.</text>
</comment>
<dbReference type="Pfam" id="PF13468">
    <property type="entry name" value="Glyoxalase_3"/>
    <property type="match status" value="1"/>
</dbReference>
<evidence type="ECO:0000313" key="3">
    <source>
        <dbReference type="Proteomes" id="UP000600565"/>
    </source>
</evidence>
<dbReference type="RefSeq" id="WP_191704869.1">
    <property type="nucleotide sequence ID" value="NZ_JACSPW010000015.1"/>
</dbReference>
<reference evidence="2 3" key="1">
    <citation type="submission" date="2020-08" db="EMBL/GenBank/DDBJ databases">
        <title>A Genomic Blueprint of the Chicken Gut Microbiome.</title>
        <authorList>
            <person name="Gilroy R."/>
            <person name="Ravi A."/>
            <person name="Getino M."/>
            <person name="Pursley I."/>
            <person name="Horton D.L."/>
            <person name="Alikhan N.-F."/>
            <person name="Baker D."/>
            <person name="Gharbi K."/>
            <person name="Hall N."/>
            <person name="Watson M."/>
            <person name="Adriaenssens E.M."/>
            <person name="Foster-Nyarko E."/>
            <person name="Jarju S."/>
            <person name="Secka A."/>
            <person name="Antonio M."/>
            <person name="Oren A."/>
            <person name="Chaudhuri R."/>
            <person name="La Ragione R.M."/>
            <person name="Hildebrand F."/>
            <person name="Pallen M.J."/>
        </authorList>
    </citation>
    <scope>NUCLEOTIDE SEQUENCE [LARGE SCALE GENOMIC DNA]</scope>
    <source>
        <strain evidence="2 3">Sa1YVA6</strain>
    </source>
</reference>
<dbReference type="SUPFAM" id="SSF54593">
    <property type="entry name" value="Glyoxalase/Bleomycin resistance protein/Dihydroxybiphenyl dioxygenase"/>
    <property type="match status" value="1"/>
</dbReference>
<proteinExistence type="predicted"/>
<dbReference type="InterPro" id="IPR029068">
    <property type="entry name" value="Glyas_Bleomycin-R_OHBP_Dase"/>
</dbReference>